<evidence type="ECO:0000313" key="1">
    <source>
        <dbReference type="EMBL" id="MBB4012364.1"/>
    </source>
</evidence>
<dbReference type="Proteomes" id="UP000561045">
    <property type="component" value="Unassembled WGS sequence"/>
</dbReference>
<dbReference type="EMBL" id="JACIET010000001">
    <property type="protein sequence ID" value="MBB4012364.1"/>
    <property type="molecule type" value="Genomic_DNA"/>
</dbReference>
<protein>
    <submittedName>
        <fullName evidence="1">Uncharacterized protein</fullName>
    </submittedName>
</protein>
<keyword evidence="2" id="KW-1185">Reference proteome</keyword>
<reference evidence="1 2" key="1">
    <citation type="submission" date="2020-08" db="EMBL/GenBank/DDBJ databases">
        <title>Genomic Encyclopedia of Type Strains, Phase IV (KMG-IV): sequencing the most valuable type-strain genomes for metagenomic binning, comparative biology and taxonomic classification.</title>
        <authorList>
            <person name="Goeker M."/>
        </authorList>
    </citation>
    <scope>NUCLEOTIDE SEQUENCE [LARGE SCALE GENOMIC DNA]</scope>
    <source>
        <strain evidence="1 2">DSM 106739</strain>
    </source>
</reference>
<gene>
    <name evidence="1" type="ORF">GGR36_001672</name>
</gene>
<proteinExistence type="predicted"/>
<sequence>MDLSTQPVTAELLTSLQAVAAPPERGAIAMPPPATTQADISAAGQSLLASDGRCSCGAGGGCNCASGGAPVLTYSR</sequence>
<comment type="caution">
    <text evidence="1">The sequence shown here is derived from an EMBL/GenBank/DDBJ whole genome shotgun (WGS) entry which is preliminary data.</text>
</comment>
<evidence type="ECO:0000313" key="2">
    <source>
        <dbReference type="Proteomes" id="UP000561045"/>
    </source>
</evidence>
<dbReference type="AlphaFoldDB" id="A0A840BJ40"/>
<accession>A0A840BJ40</accession>
<name>A0A840BJ40_9RHOO</name>
<dbReference type="RefSeq" id="WP_183634177.1">
    <property type="nucleotide sequence ID" value="NZ_BAABLE010000011.1"/>
</dbReference>
<organism evidence="1 2">
    <name type="scientific">Niveibacterium umoris</name>
    <dbReference type="NCBI Taxonomy" id="1193620"/>
    <lineage>
        <taxon>Bacteria</taxon>
        <taxon>Pseudomonadati</taxon>
        <taxon>Pseudomonadota</taxon>
        <taxon>Betaproteobacteria</taxon>
        <taxon>Rhodocyclales</taxon>
        <taxon>Rhodocyclaceae</taxon>
        <taxon>Niveibacterium</taxon>
    </lineage>
</organism>